<dbReference type="EMBL" id="CP001719">
    <property type="protein sequence ID" value="ADC47115.1"/>
    <property type="molecule type" value="Genomic_DNA"/>
</dbReference>
<dbReference type="InterPro" id="IPR049288">
    <property type="entry name" value="DUF447_C"/>
</dbReference>
<proteinExistence type="predicted"/>
<dbReference type="HOGENOM" id="CLU_110565_0_0_2"/>
<dbReference type="OrthoDB" id="146030at2157"/>
<dbReference type="KEGG" id="mru:mru_1265"/>
<dbReference type="STRING" id="634498.mru_1265"/>
<evidence type="ECO:0000313" key="3">
    <source>
        <dbReference type="EMBL" id="ADC47115.1"/>
    </source>
</evidence>
<dbReference type="eggNOG" id="arCOG04458">
    <property type="taxonomic scope" value="Archaea"/>
</dbReference>
<dbReference type="Pfam" id="PF20766">
    <property type="entry name" value="DUF447_C"/>
    <property type="match status" value="1"/>
</dbReference>
<name>D3E3K4_METRM</name>
<dbReference type="Pfam" id="PF04289">
    <property type="entry name" value="DUF447_N"/>
    <property type="match status" value="1"/>
</dbReference>
<evidence type="ECO:0000259" key="2">
    <source>
        <dbReference type="Pfam" id="PF20766"/>
    </source>
</evidence>
<accession>D3E3K4</accession>
<feature type="domain" description="DUF447" evidence="2">
    <location>
        <begin position="148"/>
        <end position="203"/>
    </location>
</feature>
<dbReference type="AlphaFoldDB" id="D3E3K4"/>
<gene>
    <name evidence="3" type="ordered locus">mru_1265</name>
</gene>
<feature type="domain" description="DUF447" evidence="1">
    <location>
        <begin position="16"/>
        <end position="136"/>
    </location>
</feature>
<evidence type="ECO:0000259" key="1">
    <source>
        <dbReference type="Pfam" id="PF04289"/>
    </source>
</evidence>
<keyword evidence="4" id="KW-1185">Reference proteome</keyword>
<dbReference type="InterPro" id="IPR012349">
    <property type="entry name" value="Split_barrel_FMN-bd"/>
</dbReference>
<reference evidence="3 4" key="1">
    <citation type="journal article" date="2010" name="PLoS ONE">
        <title>The genome sequence of the rumen methanogen Methanobrevibacter ruminantium reveals new possibilities for controlling ruminant methane emissions.</title>
        <authorList>
            <person name="Leahy S.C."/>
            <person name="Kelly W.J."/>
            <person name="Altermann E."/>
            <person name="Ronimus R.S."/>
            <person name="Yeoman C.J."/>
            <person name="Pacheco D.M."/>
            <person name="Li D."/>
            <person name="Kong Z."/>
            <person name="McTavish S."/>
            <person name="Sang C."/>
            <person name="Lambie S.C."/>
            <person name="Janssen P.H."/>
            <person name="Dey D."/>
            <person name="Attwood G.T."/>
        </authorList>
    </citation>
    <scope>NUCLEOTIDE SEQUENCE [LARGE SCALE GENOMIC DNA]</scope>
    <source>
        <strain evidence="4">ATCC 35063 / DSM 1093 / JCM 13430 / OCM 146 / M1</strain>
    </source>
</reference>
<dbReference type="SUPFAM" id="SSF50475">
    <property type="entry name" value="FMN-binding split barrel"/>
    <property type="match status" value="1"/>
</dbReference>
<evidence type="ECO:0008006" key="5">
    <source>
        <dbReference type="Google" id="ProtNLM"/>
    </source>
</evidence>
<dbReference type="InterPro" id="IPR007386">
    <property type="entry name" value="DUF447_N"/>
</dbReference>
<sequence length="213" mass="24345">MSFSLESIGIKAGGRYETIYTTMNKAGEMDAAPIGLKYIGDYDVAARIFEGSKTLKNIQETGIFVVNITNDPSVFARSLYDNLKEEEFVKDDDIVYLKNADAYFIALVKSIEEMKPEHDHVNEGAKNYIIKAEPLKIIINRQGAKALNRGLFAFLESLVDYTRVDIIDDEKKEEYKKRFIENERVIQRVAEDDVKENMAILKEKMIEKGLDLE</sequence>
<dbReference type="Proteomes" id="UP000008680">
    <property type="component" value="Chromosome"/>
</dbReference>
<dbReference type="RefSeq" id="WP_012956064.1">
    <property type="nucleotide sequence ID" value="NC_013790.1"/>
</dbReference>
<dbReference type="PATRIC" id="fig|634498.28.peg.1268"/>
<dbReference type="GeneID" id="8770916"/>
<protein>
    <recommendedName>
        <fullName evidence="5">DUF447 family protein</fullName>
    </recommendedName>
</protein>
<organism evidence="3 4">
    <name type="scientific">Methanobrevibacter ruminantium (strain ATCC 35063 / DSM 1093 / JCM 13430 / OCM 146 / M1)</name>
    <name type="common">Methanobacterium ruminantium</name>
    <dbReference type="NCBI Taxonomy" id="634498"/>
    <lineage>
        <taxon>Archaea</taxon>
        <taxon>Methanobacteriati</taxon>
        <taxon>Methanobacteriota</taxon>
        <taxon>Methanomada group</taxon>
        <taxon>Methanobacteria</taxon>
        <taxon>Methanobacteriales</taxon>
        <taxon>Methanobacteriaceae</taxon>
        <taxon>Methanobrevibacter</taxon>
    </lineage>
</organism>
<dbReference type="Gene3D" id="2.30.110.10">
    <property type="entry name" value="Electron Transport, Fmn-binding Protein, Chain A"/>
    <property type="match status" value="1"/>
</dbReference>
<dbReference type="Gene3D" id="1.20.58.290">
    <property type="entry name" value="Hypothetical membrane protein ta0354_69_121"/>
    <property type="match status" value="1"/>
</dbReference>
<evidence type="ECO:0000313" key="4">
    <source>
        <dbReference type="Proteomes" id="UP000008680"/>
    </source>
</evidence>